<evidence type="ECO:0000313" key="2">
    <source>
        <dbReference type="EMBL" id="TDL38519.1"/>
    </source>
</evidence>
<name>A0A4R5Y266_KOCRO</name>
<dbReference type="Proteomes" id="UP000295163">
    <property type="component" value="Unassembled WGS sequence"/>
</dbReference>
<protein>
    <submittedName>
        <fullName evidence="2">Uncharacterized protein</fullName>
    </submittedName>
</protein>
<feature type="compositionally biased region" description="Low complexity" evidence="1">
    <location>
        <begin position="1"/>
        <end position="20"/>
    </location>
</feature>
<reference evidence="2 3" key="1">
    <citation type="submission" date="2019-03" db="EMBL/GenBank/DDBJ databases">
        <title>Genome Sequencing and Assembly of Various Microbes Isolated from Partially Reclaimed Soil and Acid Mine Drainage (AMD) Site.</title>
        <authorList>
            <person name="Steinbock B."/>
            <person name="Bechtold R."/>
            <person name="Sevigny J.L."/>
            <person name="Thomas D."/>
            <person name="Cuthill L.R."/>
            <person name="Aveiro Johannsen E.J."/>
            <person name="Thomas K."/>
            <person name="Ghosh A."/>
        </authorList>
    </citation>
    <scope>NUCLEOTIDE SEQUENCE [LARGE SCALE GENOMIC DNA]</scope>
    <source>
        <strain evidence="2 3">S-A3</strain>
    </source>
</reference>
<gene>
    <name evidence="2" type="ORF">E2R59_16540</name>
</gene>
<evidence type="ECO:0000313" key="3">
    <source>
        <dbReference type="Proteomes" id="UP000295163"/>
    </source>
</evidence>
<dbReference type="AlphaFoldDB" id="A0A4R5Y266"/>
<accession>A0A4R5Y266</accession>
<feature type="region of interest" description="Disordered" evidence="1">
    <location>
        <begin position="1"/>
        <end position="48"/>
    </location>
</feature>
<proteinExistence type="predicted"/>
<evidence type="ECO:0000256" key="1">
    <source>
        <dbReference type="SAM" id="MobiDB-lite"/>
    </source>
</evidence>
<comment type="caution">
    <text evidence="2">The sequence shown here is derived from an EMBL/GenBank/DDBJ whole genome shotgun (WGS) entry which is preliminary data.</text>
</comment>
<organism evidence="2 3">
    <name type="scientific">Kocuria rosea</name>
    <name type="common">Deinococcus erythromyxa</name>
    <name type="synonym">Micrococcus rubens</name>
    <dbReference type="NCBI Taxonomy" id="1275"/>
    <lineage>
        <taxon>Bacteria</taxon>
        <taxon>Bacillati</taxon>
        <taxon>Actinomycetota</taxon>
        <taxon>Actinomycetes</taxon>
        <taxon>Micrococcales</taxon>
        <taxon>Micrococcaceae</taxon>
        <taxon>Kocuria</taxon>
    </lineage>
</organism>
<sequence>MSTAAVAATPAASTSTGRAAIRSTPGTAAPWPRAVRAGTARTRPVSAPKVDRVVAIASTATTWKN</sequence>
<dbReference type="EMBL" id="SMZT01000010">
    <property type="protein sequence ID" value="TDL38519.1"/>
    <property type="molecule type" value="Genomic_DNA"/>
</dbReference>